<proteinExistence type="predicted"/>
<feature type="compositionally biased region" description="Low complexity" evidence="1">
    <location>
        <begin position="113"/>
        <end position="124"/>
    </location>
</feature>
<gene>
    <name evidence="2" type="ORF">PG991_003831</name>
</gene>
<keyword evidence="3" id="KW-1185">Reference proteome</keyword>
<feature type="region of interest" description="Disordered" evidence="1">
    <location>
        <begin position="80"/>
        <end position="130"/>
    </location>
</feature>
<dbReference type="Proteomes" id="UP001396898">
    <property type="component" value="Unassembled WGS sequence"/>
</dbReference>
<accession>A0ABR1S5U1</accession>
<comment type="caution">
    <text evidence="2">The sequence shown here is derived from an EMBL/GenBank/DDBJ whole genome shotgun (WGS) entry which is preliminary data.</text>
</comment>
<protein>
    <submittedName>
        <fullName evidence="2">LEA domain protein</fullName>
    </submittedName>
</protein>
<dbReference type="Gene3D" id="1.20.120.20">
    <property type="entry name" value="Apolipoprotein"/>
    <property type="match status" value="1"/>
</dbReference>
<evidence type="ECO:0000313" key="2">
    <source>
        <dbReference type="EMBL" id="KAK8026775.1"/>
    </source>
</evidence>
<evidence type="ECO:0000313" key="3">
    <source>
        <dbReference type="Proteomes" id="UP001396898"/>
    </source>
</evidence>
<evidence type="ECO:0000256" key="1">
    <source>
        <dbReference type="SAM" id="MobiDB-lite"/>
    </source>
</evidence>
<feature type="compositionally biased region" description="Basic and acidic residues" evidence="1">
    <location>
        <begin position="93"/>
        <end position="112"/>
    </location>
</feature>
<dbReference type="EMBL" id="JAQQWI010000007">
    <property type="protein sequence ID" value="KAK8026775.1"/>
    <property type="molecule type" value="Genomic_DNA"/>
</dbReference>
<reference evidence="2 3" key="1">
    <citation type="submission" date="2023-01" db="EMBL/GenBank/DDBJ databases">
        <title>Analysis of 21 Apiospora genomes using comparative genomics revels a genus with tremendous synthesis potential of carbohydrate active enzymes and secondary metabolites.</title>
        <authorList>
            <person name="Sorensen T."/>
        </authorList>
    </citation>
    <scope>NUCLEOTIDE SEQUENCE [LARGE SCALE GENOMIC DNA]</scope>
    <source>
        <strain evidence="2 3">CBS 20057</strain>
    </source>
</reference>
<sequence length="130" mass="13483">MSFLTKTVTSRMAMTSRSVMTQAPRSFSVAARLQKNPVEATKDTLKQADRTVSDKIVDGIDAAQNAASKAKDTNIAGKVKGTAEQVKGQAAGKTEELKGKASGKSEELKGEAKGTAQEAAGKAKGAADKL</sequence>
<name>A0ABR1S5U1_9PEZI</name>
<organism evidence="2 3">
    <name type="scientific">Apiospora marii</name>
    <dbReference type="NCBI Taxonomy" id="335849"/>
    <lineage>
        <taxon>Eukaryota</taxon>
        <taxon>Fungi</taxon>
        <taxon>Dikarya</taxon>
        <taxon>Ascomycota</taxon>
        <taxon>Pezizomycotina</taxon>
        <taxon>Sordariomycetes</taxon>
        <taxon>Xylariomycetidae</taxon>
        <taxon>Amphisphaeriales</taxon>
        <taxon>Apiosporaceae</taxon>
        <taxon>Apiospora</taxon>
    </lineage>
</organism>